<evidence type="ECO:0000313" key="3">
    <source>
        <dbReference type="EMBL" id="CAL5973405.1"/>
    </source>
</evidence>
<protein>
    <submittedName>
        <fullName evidence="2">Uncharacterized protein</fullName>
    </submittedName>
</protein>
<evidence type="ECO:0000313" key="2">
    <source>
        <dbReference type="EMBL" id="CAI9933168.1"/>
    </source>
</evidence>
<evidence type="ECO:0000256" key="1">
    <source>
        <dbReference type="SAM" id="Phobius"/>
    </source>
</evidence>
<organism evidence="2">
    <name type="scientific">Hexamita inflata</name>
    <dbReference type="NCBI Taxonomy" id="28002"/>
    <lineage>
        <taxon>Eukaryota</taxon>
        <taxon>Metamonada</taxon>
        <taxon>Diplomonadida</taxon>
        <taxon>Hexamitidae</taxon>
        <taxon>Hexamitinae</taxon>
        <taxon>Hexamita</taxon>
    </lineage>
</organism>
<accession>A0AA86P8Y5</accession>
<comment type="caution">
    <text evidence="2">The sequence shown here is derived from an EMBL/GenBank/DDBJ whole genome shotgun (WGS) entry which is preliminary data.</text>
</comment>
<keyword evidence="1" id="KW-1133">Transmembrane helix</keyword>
<keyword evidence="1" id="KW-0812">Transmembrane</keyword>
<feature type="transmembrane region" description="Helical" evidence="1">
    <location>
        <begin position="508"/>
        <end position="532"/>
    </location>
</feature>
<dbReference type="Proteomes" id="UP001642409">
    <property type="component" value="Unassembled WGS sequence"/>
</dbReference>
<proteinExistence type="predicted"/>
<reference evidence="3 4" key="2">
    <citation type="submission" date="2024-07" db="EMBL/GenBank/DDBJ databases">
        <authorList>
            <person name="Akdeniz Z."/>
        </authorList>
    </citation>
    <scope>NUCLEOTIDE SEQUENCE [LARGE SCALE GENOMIC DNA]</scope>
</reference>
<reference evidence="2" key="1">
    <citation type="submission" date="2023-06" db="EMBL/GenBank/DDBJ databases">
        <authorList>
            <person name="Kurt Z."/>
        </authorList>
    </citation>
    <scope>NUCLEOTIDE SEQUENCE</scope>
</reference>
<gene>
    <name evidence="2" type="ORF">HINF_LOCUS20813</name>
    <name evidence="3" type="ORF">HINF_LOCUS2359</name>
</gene>
<dbReference type="EMBL" id="CAXDID020000004">
    <property type="protein sequence ID" value="CAL5973405.1"/>
    <property type="molecule type" value="Genomic_DNA"/>
</dbReference>
<name>A0AA86P8Y5_9EUKA</name>
<keyword evidence="4" id="KW-1185">Reference proteome</keyword>
<dbReference type="EMBL" id="CATOUU010000531">
    <property type="protein sequence ID" value="CAI9933168.1"/>
    <property type="molecule type" value="Genomic_DNA"/>
</dbReference>
<keyword evidence="1" id="KW-0472">Membrane</keyword>
<dbReference type="AlphaFoldDB" id="A0AA86P8Y5"/>
<evidence type="ECO:0000313" key="4">
    <source>
        <dbReference type="Proteomes" id="UP001642409"/>
    </source>
</evidence>
<sequence length="536" mass="60216">MLLTYALQLNCFATNASIVVVVQSNSLILNMYPLDDNSTEQQLCKQLNTLTFQATVLFGVSNYSLGSVSTYSTTTPLSLTFACQDGCAAALAATSASYSFFFSQANVNIQDTISSFQIERYNRVSCIANPTISFDSVNNVLIIHGTDNGCKLPYIAAKSVQVILSAYPDIVLYKSLSLAGITNLQQVLDNLVIDCMNDYTDTEQRSCQRLIEQFTSQSNYAELTLQFPGLVPDNSTVSTYVRDSPFSIYTEISTMSDNFVNQFDCYSSQSIVMYRDTLRLSMEINPSKVHCLQPIQTYIGSFDQTRTVVQIQDNPDFRLSKTVQFTFMNSIYDFSTADVYLSCQDEQDGVKSCLNKLEMARNMSSWTSFIERRFYKNGNVVQAFQTLSNSRLAKLDYNAAINISKTQVCINISGWTTNKETIQVRLYLLAGFPKFTLSGHSQILEIKGQISYPVSFEIQPYCMSLQLDDEQLKIYELIKQSDNISGLFYFMGLQSSIEKITFADEQKYINYLGLISGISVIIALTWFSIALAKELK</sequence>